<dbReference type="InterPro" id="IPR014044">
    <property type="entry name" value="CAP_dom"/>
</dbReference>
<evidence type="ECO:0000313" key="4">
    <source>
        <dbReference type="EMBL" id="ENW97193.1"/>
    </source>
</evidence>
<dbReference type="PROSITE" id="PS51257">
    <property type="entry name" value="PROKAR_LIPOPROTEIN"/>
    <property type="match status" value="1"/>
</dbReference>
<feature type="chain" id="PRO_5004147015" description="SCP domain-containing protein" evidence="2">
    <location>
        <begin position="22"/>
        <end position="529"/>
    </location>
</feature>
<feature type="compositionally biased region" description="Low complexity" evidence="1">
    <location>
        <begin position="41"/>
        <end position="50"/>
    </location>
</feature>
<proteinExistence type="predicted"/>
<dbReference type="InterPro" id="IPR035940">
    <property type="entry name" value="CAP_sf"/>
</dbReference>
<evidence type="ECO:0000259" key="3">
    <source>
        <dbReference type="Pfam" id="PF00188"/>
    </source>
</evidence>
<evidence type="ECO:0000313" key="5">
    <source>
        <dbReference type="Proteomes" id="UP000013261"/>
    </source>
</evidence>
<dbReference type="HOGENOM" id="CLU_599398_0_0_6"/>
<organism evidence="4 5">
    <name type="scientific">Acinetobacter dispersus</name>
    <dbReference type="NCBI Taxonomy" id="70348"/>
    <lineage>
        <taxon>Bacteria</taxon>
        <taxon>Pseudomonadati</taxon>
        <taxon>Pseudomonadota</taxon>
        <taxon>Gammaproteobacteria</taxon>
        <taxon>Moraxellales</taxon>
        <taxon>Moraxellaceae</taxon>
        <taxon>Acinetobacter</taxon>
    </lineage>
</organism>
<feature type="compositionally biased region" description="Gly residues" evidence="1">
    <location>
        <begin position="27"/>
        <end position="40"/>
    </location>
</feature>
<protein>
    <recommendedName>
        <fullName evidence="3">SCP domain-containing protein</fullName>
    </recommendedName>
</protein>
<reference evidence="4 5" key="1">
    <citation type="submission" date="2013-02" db="EMBL/GenBank/DDBJ databases">
        <title>The Genome Sequence of Acinetobacter sp. ANC 4105.</title>
        <authorList>
            <consortium name="The Broad Institute Genome Sequencing Platform"/>
            <consortium name="The Broad Institute Genome Sequencing Center for Infectious Disease"/>
            <person name="Cerqueira G."/>
            <person name="Feldgarden M."/>
            <person name="Courvalin P."/>
            <person name="Perichon B."/>
            <person name="Grillot-Courvalin C."/>
            <person name="Clermont D."/>
            <person name="Rocha E."/>
            <person name="Yoon E.-J."/>
            <person name="Nemec A."/>
            <person name="Walker B."/>
            <person name="Young S.K."/>
            <person name="Zeng Q."/>
            <person name="Gargeya S."/>
            <person name="Fitzgerald M."/>
            <person name="Haas B."/>
            <person name="Abouelleil A."/>
            <person name="Alvarado L."/>
            <person name="Arachchi H.M."/>
            <person name="Berlin A.M."/>
            <person name="Chapman S.B."/>
            <person name="Dewar J."/>
            <person name="Goldberg J."/>
            <person name="Griggs A."/>
            <person name="Gujja S."/>
            <person name="Hansen M."/>
            <person name="Howarth C."/>
            <person name="Imamovic A."/>
            <person name="Larimer J."/>
            <person name="McCowan C."/>
            <person name="Murphy C."/>
            <person name="Neiman D."/>
            <person name="Pearson M."/>
            <person name="Priest M."/>
            <person name="Roberts A."/>
            <person name="Saif S."/>
            <person name="Shea T."/>
            <person name="Sisk P."/>
            <person name="Sykes S."/>
            <person name="Wortman J."/>
            <person name="Nusbaum C."/>
            <person name="Birren B."/>
        </authorList>
    </citation>
    <scope>NUCLEOTIDE SEQUENCE [LARGE SCALE GENOMIC DNA]</scope>
    <source>
        <strain evidence="4 5">ANC 4105</strain>
    </source>
</reference>
<dbReference type="SUPFAM" id="SSF55797">
    <property type="entry name" value="PR-1-like"/>
    <property type="match status" value="1"/>
</dbReference>
<name>N9LLU7_9GAMM</name>
<keyword evidence="5" id="KW-1185">Reference proteome</keyword>
<sequence>MMISKTFMPSVLMMAISTVMVGCGGGGSGGDSGSSNGGGTENSNNGSSTNPKPVTCAESQYLEEGVCRNKVVQNIQTIPLSTLIQGQRYPLSLKTDQGLAVTFSSNTPNICSVSGGELKAHKVGQCNLVLTQAGTAKVLPLNSSMTVNVTCAADQYLENNACVNKLKQTITPLKIKYVLTESIYSLDAESSAKLPVTISSLSTATCTYSLGELKGISAGACTLKLTQEGDTKTLAAESQTISFDVFKASSMSEAPDINNCYAGKLSAKFRNEFLNELNTVRALHGLPSITYDYAREDEMMQTALILAANNILTHYPEANTNCYSDIGAVGARTSSLEMGVRQNKHDYSPAESIINMVHDKLNLFAGDVGHRLWMLNPFLQKSAYGSVNSPSFKDTRFPYVVGTSIKVVYPFNNATTAPLGVIAYPYHNYPAKYYMAGSILSISILTNQKNFFANRNVDYAKATVVVTERSSGAKQKISNIRYENIGVPNHIQFNFDDLKLNVIYDVKLSNVLVNGQPKEYSYWFNVNDR</sequence>
<dbReference type="EMBL" id="APRL01000001">
    <property type="protein sequence ID" value="ENW97193.1"/>
    <property type="molecule type" value="Genomic_DNA"/>
</dbReference>
<dbReference type="Pfam" id="PF00188">
    <property type="entry name" value="CAP"/>
    <property type="match status" value="1"/>
</dbReference>
<dbReference type="RefSeq" id="WP_005183156.1">
    <property type="nucleotide sequence ID" value="NZ_KB850048.1"/>
</dbReference>
<dbReference type="PATRIC" id="fig|1217703.3.peg.23"/>
<dbReference type="Gene3D" id="3.40.33.10">
    <property type="entry name" value="CAP"/>
    <property type="match status" value="1"/>
</dbReference>
<accession>N9LLU7</accession>
<dbReference type="AlphaFoldDB" id="N9LLU7"/>
<dbReference type="eggNOG" id="COG2340">
    <property type="taxonomic scope" value="Bacteria"/>
</dbReference>
<evidence type="ECO:0000256" key="1">
    <source>
        <dbReference type="SAM" id="MobiDB-lite"/>
    </source>
</evidence>
<evidence type="ECO:0000256" key="2">
    <source>
        <dbReference type="SAM" id="SignalP"/>
    </source>
</evidence>
<feature type="signal peptide" evidence="2">
    <location>
        <begin position="1"/>
        <end position="21"/>
    </location>
</feature>
<feature type="region of interest" description="Disordered" evidence="1">
    <location>
        <begin position="27"/>
        <end position="52"/>
    </location>
</feature>
<keyword evidence="2" id="KW-0732">Signal</keyword>
<dbReference type="OrthoDB" id="480426at2"/>
<comment type="caution">
    <text evidence="4">The sequence shown here is derived from an EMBL/GenBank/DDBJ whole genome shotgun (WGS) entry which is preliminary data.</text>
</comment>
<dbReference type="Proteomes" id="UP000013261">
    <property type="component" value="Unassembled WGS sequence"/>
</dbReference>
<feature type="domain" description="SCP" evidence="3">
    <location>
        <begin position="274"/>
        <end position="394"/>
    </location>
</feature>
<gene>
    <name evidence="4" type="ORF">F904_00026</name>
</gene>